<evidence type="ECO:0000256" key="1">
    <source>
        <dbReference type="SAM" id="MobiDB-lite"/>
    </source>
</evidence>
<dbReference type="AlphaFoldDB" id="A0AAU2JZF5"/>
<sequence length="250" mass="26966">MPYDRDPDELGSFAAILTQNLPGTWTHELRQHAAHDDRHGATADVWDLSHVAEALAQHPVKHDVILTRDDGRRLFLLDHPRYEDEFLIAAMAPVDTPSEAFRGVREPDGIAVPADPEQAADAIVTDLLPRYEAALAQVQDNALHLNRASAQPDTLVMSWTESGDLTASTDRADVARVLTTHGFVHDPGQQTYVASGDDTAHQAQCVRAAGSALGALNIGVTLRNAPHRGTPATTPLPAPRPAVSNTARSR</sequence>
<evidence type="ECO:0008006" key="3">
    <source>
        <dbReference type="Google" id="ProtNLM"/>
    </source>
</evidence>
<feature type="region of interest" description="Disordered" evidence="1">
    <location>
        <begin position="224"/>
        <end position="250"/>
    </location>
</feature>
<gene>
    <name evidence="2" type="ORF">OG327_31420</name>
</gene>
<evidence type="ECO:0000313" key="2">
    <source>
        <dbReference type="EMBL" id="WTU77476.1"/>
    </source>
</evidence>
<reference evidence="2" key="1">
    <citation type="submission" date="2022-10" db="EMBL/GenBank/DDBJ databases">
        <title>The complete genomes of actinobacterial strains from the NBC collection.</title>
        <authorList>
            <person name="Joergensen T.S."/>
            <person name="Alvarez Arevalo M."/>
            <person name="Sterndorff E.B."/>
            <person name="Faurdal D."/>
            <person name="Vuksanovic O."/>
            <person name="Mourched A.-S."/>
            <person name="Charusanti P."/>
            <person name="Shaw S."/>
            <person name="Blin K."/>
            <person name="Weber T."/>
        </authorList>
    </citation>
    <scope>NUCLEOTIDE SEQUENCE</scope>
    <source>
        <strain evidence="2">NBC_00049</strain>
    </source>
</reference>
<organism evidence="2">
    <name type="scientific">Streptomyces sp. NBC_00049</name>
    <dbReference type="NCBI Taxonomy" id="2903617"/>
    <lineage>
        <taxon>Bacteria</taxon>
        <taxon>Bacillati</taxon>
        <taxon>Actinomycetota</taxon>
        <taxon>Actinomycetes</taxon>
        <taxon>Kitasatosporales</taxon>
        <taxon>Streptomycetaceae</taxon>
        <taxon>Streptomyces</taxon>
    </lineage>
</organism>
<protein>
    <recommendedName>
        <fullName evidence="3">ESAT-6 protein secretion system EspG family protein</fullName>
    </recommendedName>
</protein>
<name>A0AAU2JZF5_9ACTN</name>
<proteinExistence type="predicted"/>
<accession>A0AAU2JZF5</accession>
<dbReference type="EMBL" id="CP108264">
    <property type="protein sequence ID" value="WTU77476.1"/>
    <property type="molecule type" value="Genomic_DNA"/>
</dbReference>